<dbReference type="Proteomes" id="UP000094569">
    <property type="component" value="Unassembled WGS sequence"/>
</dbReference>
<sequence length="130" mass="14060">MGGKQPIKTVNDGGVTLQTQSLKTGSVMHTKIPVLSLEVSETPECGGKKVGTGQAEPWVAKVRAQQFGELLGQTMTFIRSLSPEADATRTIWDASEWQDQESWLLPIQGVNVRVVTTKFTAEYLAAANGQ</sequence>
<evidence type="ECO:0000313" key="2">
    <source>
        <dbReference type="Proteomes" id="UP000094569"/>
    </source>
</evidence>
<organism evidence="1 2">
    <name type="scientific">Aspergillus cristatus</name>
    <name type="common">Chinese Fuzhuan brick tea-fermentation fungus</name>
    <name type="synonym">Eurotium cristatum</name>
    <dbReference type="NCBI Taxonomy" id="573508"/>
    <lineage>
        <taxon>Eukaryota</taxon>
        <taxon>Fungi</taxon>
        <taxon>Dikarya</taxon>
        <taxon>Ascomycota</taxon>
        <taxon>Pezizomycotina</taxon>
        <taxon>Eurotiomycetes</taxon>
        <taxon>Eurotiomycetidae</taxon>
        <taxon>Eurotiales</taxon>
        <taxon>Aspergillaceae</taxon>
        <taxon>Aspergillus</taxon>
        <taxon>Aspergillus subgen. Aspergillus</taxon>
    </lineage>
</organism>
<dbReference type="OrthoDB" id="4526849at2759"/>
<dbReference type="AlphaFoldDB" id="A0A1E3BHG4"/>
<dbReference type="VEuPathDB" id="FungiDB:SI65_03410"/>
<dbReference type="EMBL" id="JXNT01000003">
    <property type="protein sequence ID" value="ODM20357.1"/>
    <property type="molecule type" value="Genomic_DNA"/>
</dbReference>
<name>A0A1E3BHG4_ASPCR</name>
<proteinExistence type="predicted"/>
<reference evidence="1 2" key="1">
    <citation type="journal article" date="2016" name="BMC Genomics">
        <title>Comparative genomic and transcriptomic analyses of the Fuzhuan brick tea-fermentation fungus Aspergillus cristatus.</title>
        <authorList>
            <person name="Ge Y."/>
            <person name="Wang Y."/>
            <person name="Liu Y."/>
            <person name="Tan Y."/>
            <person name="Ren X."/>
            <person name="Zhang X."/>
            <person name="Hyde K.D."/>
            <person name="Liu Y."/>
            <person name="Liu Z."/>
        </authorList>
    </citation>
    <scope>NUCLEOTIDE SEQUENCE [LARGE SCALE GENOMIC DNA]</scope>
    <source>
        <strain evidence="1 2">GZAAS20.1005</strain>
    </source>
</reference>
<keyword evidence="2" id="KW-1185">Reference proteome</keyword>
<evidence type="ECO:0000313" key="1">
    <source>
        <dbReference type="EMBL" id="ODM20357.1"/>
    </source>
</evidence>
<accession>A0A1E3BHG4</accession>
<gene>
    <name evidence="1" type="ORF">SI65_03410</name>
</gene>
<protein>
    <submittedName>
        <fullName evidence="1">Uncharacterized protein</fullName>
    </submittedName>
</protein>
<comment type="caution">
    <text evidence="1">The sequence shown here is derived from an EMBL/GenBank/DDBJ whole genome shotgun (WGS) entry which is preliminary data.</text>
</comment>